<evidence type="ECO:0000313" key="2">
    <source>
        <dbReference type="EMBL" id="CAP74359.1"/>
    </source>
</evidence>
<dbReference type="OrthoDB" id="10475253at2759"/>
<dbReference type="EMBL" id="AM920429">
    <property type="protein sequence ID" value="CAP74359.1"/>
    <property type="molecule type" value="Genomic_DNA"/>
</dbReference>
<keyword evidence="1" id="KW-0812">Transmembrane</keyword>
<dbReference type="HOGENOM" id="CLU_937209_0_0_1"/>
<sequence>MDDVVDGTVIAALVSALFSIFGLILVVYPKWLQEKCAARDHIPYYKLIYYGSIGQAASGIFTGHFVVCALCRTRLTWSLAKYAHRAYNTVKVRVPTAYRSRAMKNGSAAGRYWPTLEQYYEWLDVKDSPGNACLRPGSSLAPGNFSAEARRNFWGLLPPLRGAKAMFLLAASPTPGTSSVVPGAMAYPSGSGRMSQFCAEKYGPRSATAPRTNQYVPRASVYSVRNVEQRSQGVNILIPRVNLTSTGVCQGRSPARDVLSSANSLRLDATRTTEIIHVYSSLATTVSTCKDEKVARF</sequence>
<organism evidence="2 3">
    <name type="scientific">Penicillium rubens (strain ATCC 28089 / DSM 1075 / NRRL 1951 / Wisconsin 54-1255)</name>
    <name type="common">Penicillium chrysogenum</name>
    <dbReference type="NCBI Taxonomy" id="500485"/>
    <lineage>
        <taxon>Eukaryota</taxon>
        <taxon>Fungi</taxon>
        <taxon>Dikarya</taxon>
        <taxon>Ascomycota</taxon>
        <taxon>Pezizomycotina</taxon>
        <taxon>Eurotiomycetes</taxon>
        <taxon>Eurotiomycetidae</taxon>
        <taxon>Eurotiales</taxon>
        <taxon>Aspergillaceae</taxon>
        <taxon>Penicillium</taxon>
        <taxon>Penicillium chrysogenum species complex</taxon>
    </lineage>
</organism>
<keyword evidence="1" id="KW-0472">Membrane</keyword>
<accession>B6H645</accession>
<keyword evidence="3" id="KW-1185">Reference proteome</keyword>
<reference evidence="2 3" key="1">
    <citation type="journal article" date="2008" name="Nat. Biotechnol.">
        <title>Genome sequencing and analysis of the filamentous fungus Penicillium chrysogenum.</title>
        <authorList>
            <person name="van den Berg M.A."/>
            <person name="Albang R."/>
            <person name="Albermann K."/>
            <person name="Badger J.H."/>
            <person name="Daran J.-M."/>
            <person name="Driessen A.J.M."/>
            <person name="Garcia-Estrada C."/>
            <person name="Fedorova N.D."/>
            <person name="Harris D.M."/>
            <person name="Heijne W.H.M."/>
            <person name="Joardar V.S."/>
            <person name="Kiel J.A.K.W."/>
            <person name="Kovalchuk A."/>
            <person name="Martin J.F."/>
            <person name="Nierman W.C."/>
            <person name="Nijland J.G."/>
            <person name="Pronk J.T."/>
            <person name="Roubos J.A."/>
            <person name="van der Klei I.J."/>
            <person name="van Peij N.N.M.E."/>
            <person name="Veenhuis M."/>
            <person name="von Doehren H."/>
            <person name="Wagner C."/>
            <person name="Wortman J.R."/>
            <person name="Bovenberg R.A.L."/>
        </authorList>
    </citation>
    <scope>NUCLEOTIDE SEQUENCE [LARGE SCALE GENOMIC DNA]</scope>
    <source>
        <strain evidence="3">ATCC 28089 / DSM 1075 / NRRL 1951 / Wisconsin 54-1255</strain>
    </source>
</reference>
<feature type="transmembrane region" description="Helical" evidence="1">
    <location>
        <begin position="7"/>
        <end position="28"/>
    </location>
</feature>
<proteinExistence type="predicted"/>
<feature type="transmembrane region" description="Helical" evidence="1">
    <location>
        <begin position="48"/>
        <end position="71"/>
    </location>
</feature>
<keyword evidence="1" id="KW-1133">Transmembrane helix</keyword>
<dbReference type="AlphaFoldDB" id="B6H645"/>
<dbReference type="Proteomes" id="UP000000724">
    <property type="component" value="Contig Pc00c14"/>
</dbReference>
<name>B6H645_PENRW</name>
<protein>
    <submittedName>
        <fullName evidence="2">Uncharacterized protein</fullName>
    </submittedName>
</protein>
<dbReference type="VEuPathDB" id="FungiDB:PCH_Pc14g02180"/>
<evidence type="ECO:0000256" key="1">
    <source>
        <dbReference type="SAM" id="Phobius"/>
    </source>
</evidence>
<evidence type="ECO:0000313" key="3">
    <source>
        <dbReference type="Proteomes" id="UP000000724"/>
    </source>
</evidence>
<gene>
    <name evidence="2" type="ORF">Pc14g02180</name>
    <name evidence="2" type="ORF">PCH_Pc14g02180</name>
</gene>